<accession>A0AAX4J6S4</accession>
<name>A0AAX4J6S4_9CAUD</name>
<sequence length="44" mass="5015">MKILAKITVLLGIITILSLTLQQIFVKIESEDDIDIPLDYVKEK</sequence>
<protein>
    <submittedName>
        <fullName evidence="1">Uncharacterized protein</fullName>
    </submittedName>
</protein>
<dbReference type="EMBL" id="PP034389">
    <property type="protein sequence ID" value="WRW34593.1"/>
    <property type="molecule type" value="Genomic_DNA"/>
</dbReference>
<gene>
    <name evidence="1" type="ORF">CF9_0106</name>
</gene>
<reference evidence="1" key="1">
    <citation type="submission" date="2023-12" db="EMBL/GenBank/DDBJ databases">
        <title>Isolation and Characterisation of Novel Lytic Bacteriophages for therapeutic applications in Prosthetic Joint Infections.</title>
        <authorList>
            <person name="Burton N."/>
            <person name="Melo L.D.R."/>
            <person name="Pearce B."/>
            <person name="Tadesse M.D."/>
            <person name="Vryonis E."/>
            <person name="Sagona A."/>
        </authorList>
    </citation>
    <scope>NUCLEOTIDE SEQUENCE</scope>
</reference>
<organism evidence="1 2">
    <name type="scientific">Staphylococcus phage CF9</name>
    <dbReference type="NCBI Taxonomy" id="3113741"/>
    <lineage>
        <taxon>Viruses</taxon>
        <taxon>Duplodnaviria</taxon>
        <taxon>Heunggongvirae</taxon>
        <taxon>Uroviricota</taxon>
        <taxon>Caudoviricetes</taxon>
        <taxon>Sextaecvirus</taxon>
    </lineage>
</organism>
<dbReference type="Proteomes" id="UP001432173">
    <property type="component" value="Segment"/>
</dbReference>
<evidence type="ECO:0000313" key="1">
    <source>
        <dbReference type="EMBL" id="WRW34593.1"/>
    </source>
</evidence>
<evidence type="ECO:0000313" key="2">
    <source>
        <dbReference type="Proteomes" id="UP001432173"/>
    </source>
</evidence>
<proteinExistence type="predicted"/>